<organism evidence="2 3">
    <name type="scientific">Ficus carica</name>
    <name type="common">Common fig</name>
    <dbReference type="NCBI Taxonomy" id="3494"/>
    <lineage>
        <taxon>Eukaryota</taxon>
        <taxon>Viridiplantae</taxon>
        <taxon>Streptophyta</taxon>
        <taxon>Embryophyta</taxon>
        <taxon>Tracheophyta</taxon>
        <taxon>Spermatophyta</taxon>
        <taxon>Magnoliopsida</taxon>
        <taxon>eudicotyledons</taxon>
        <taxon>Gunneridae</taxon>
        <taxon>Pentapetalae</taxon>
        <taxon>rosids</taxon>
        <taxon>fabids</taxon>
        <taxon>Rosales</taxon>
        <taxon>Moraceae</taxon>
        <taxon>Ficeae</taxon>
        <taxon>Ficus</taxon>
    </lineage>
</organism>
<keyword evidence="3" id="KW-1185">Reference proteome</keyword>
<proteinExistence type="predicted"/>
<dbReference type="EMBL" id="BTGU01000045">
    <property type="protein sequence ID" value="GMN53169.1"/>
    <property type="molecule type" value="Genomic_DNA"/>
</dbReference>
<dbReference type="AlphaFoldDB" id="A0AA88DJZ0"/>
<evidence type="ECO:0000313" key="3">
    <source>
        <dbReference type="Proteomes" id="UP001187192"/>
    </source>
</evidence>
<reference evidence="2" key="1">
    <citation type="submission" date="2023-07" db="EMBL/GenBank/DDBJ databases">
        <title>draft genome sequence of fig (Ficus carica).</title>
        <authorList>
            <person name="Takahashi T."/>
            <person name="Nishimura K."/>
        </authorList>
    </citation>
    <scope>NUCLEOTIDE SEQUENCE</scope>
</reference>
<gene>
    <name evidence="2" type="ORF">TIFTF001_022313</name>
</gene>
<evidence type="ECO:0000313" key="2">
    <source>
        <dbReference type="EMBL" id="GMN53169.1"/>
    </source>
</evidence>
<evidence type="ECO:0000256" key="1">
    <source>
        <dbReference type="SAM" id="MobiDB-lite"/>
    </source>
</evidence>
<protein>
    <submittedName>
        <fullName evidence="2">Uncharacterized protein</fullName>
    </submittedName>
</protein>
<comment type="caution">
    <text evidence="2">The sequence shown here is derived from an EMBL/GenBank/DDBJ whole genome shotgun (WGS) entry which is preliminary data.</text>
</comment>
<sequence length="164" mass="18221">MTWGSPKNEELISLIRSTRLPSPSLCFLPPESLFFSGNGDCSRDVTDLPDDWRFSIFLVTEGAISSASGERKLRKISQALESRSSRKQRRVETERQESSSFDSPRSPRSDSTFPPPDFNLRRSSTQRSRDLRRQASVSTLAEKISFSQATGSLSSSVVAMAAPD</sequence>
<feature type="region of interest" description="Disordered" evidence="1">
    <location>
        <begin position="79"/>
        <end position="136"/>
    </location>
</feature>
<dbReference type="Proteomes" id="UP001187192">
    <property type="component" value="Unassembled WGS sequence"/>
</dbReference>
<accession>A0AA88DJZ0</accession>
<feature type="compositionally biased region" description="Low complexity" evidence="1">
    <location>
        <begin position="98"/>
        <end position="112"/>
    </location>
</feature>
<name>A0AA88DJZ0_FICCA</name>